<proteinExistence type="predicted"/>
<name>A0A4Z0P8B4_9BACT</name>
<dbReference type="RefSeq" id="WP_135434330.1">
    <property type="nucleotide sequence ID" value="NZ_SRLA01000002.1"/>
</dbReference>
<organism evidence="2 3">
    <name type="scientific">Hymenobacter fodinae</name>
    <dbReference type="NCBI Taxonomy" id="2510796"/>
    <lineage>
        <taxon>Bacteria</taxon>
        <taxon>Pseudomonadati</taxon>
        <taxon>Bacteroidota</taxon>
        <taxon>Cytophagia</taxon>
        <taxon>Cytophagales</taxon>
        <taxon>Hymenobacteraceae</taxon>
        <taxon>Hymenobacter</taxon>
    </lineage>
</organism>
<reference evidence="2 3" key="1">
    <citation type="submission" date="2019-04" db="EMBL/GenBank/DDBJ databases">
        <authorList>
            <person name="Feng G."/>
            <person name="Zhang J."/>
            <person name="Zhu H."/>
        </authorList>
    </citation>
    <scope>NUCLEOTIDE SEQUENCE [LARGE SCALE GENOMIC DNA]</scope>
    <source>
        <strain evidence="2 3">92R-1</strain>
    </source>
</reference>
<evidence type="ECO:0008006" key="4">
    <source>
        <dbReference type="Google" id="ProtNLM"/>
    </source>
</evidence>
<evidence type="ECO:0000256" key="1">
    <source>
        <dbReference type="SAM" id="SignalP"/>
    </source>
</evidence>
<keyword evidence="1" id="KW-0732">Signal</keyword>
<evidence type="ECO:0000313" key="2">
    <source>
        <dbReference type="EMBL" id="TGE08419.1"/>
    </source>
</evidence>
<dbReference type="AlphaFoldDB" id="A0A4Z0P8B4"/>
<gene>
    <name evidence="2" type="ORF">EU556_11955</name>
</gene>
<accession>A0A4Z0P8B4</accession>
<sequence length="150" mass="16083">MPSVLRTTPLLLLGLVGLEACHATADDAQPSTLTGTWRLAVIGGGITGEMSPVPKGSDNRLVFGSDSTYTLYEQSRVLETNTYRLRPAAGSSNQPQLLLKMKDTDGRLVYSTYNVTTLSARELRFMTPGGCPIISEYVRVAPSATASDSK</sequence>
<protein>
    <recommendedName>
        <fullName evidence="4">Lipocalin-like domain-containing protein</fullName>
    </recommendedName>
</protein>
<feature type="signal peptide" evidence="1">
    <location>
        <begin position="1"/>
        <end position="25"/>
    </location>
</feature>
<dbReference type="Proteomes" id="UP000298337">
    <property type="component" value="Unassembled WGS sequence"/>
</dbReference>
<dbReference type="OrthoDB" id="1118927at2"/>
<dbReference type="EMBL" id="SRLA01000002">
    <property type="protein sequence ID" value="TGE08419.1"/>
    <property type="molecule type" value="Genomic_DNA"/>
</dbReference>
<evidence type="ECO:0000313" key="3">
    <source>
        <dbReference type="Proteomes" id="UP000298337"/>
    </source>
</evidence>
<comment type="caution">
    <text evidence="2">The sequence shown here is derived from an EMBL/GenBank/DDBJ whole genome shotgun (WGS) entry which is preliminary data.</text>
</comment>
<keyword evidence="3" id="KW-1185">Reference proteome</keyword>
<feature type="chain" id="PRO_5021325466" description="Lipocalin-like domain-containing protein" evidence="1">
    <location>
        <begin position="26"/>
        <end position="150"/>
    </location>
</feature>